<dbReference type="InterPro" id="IPR003598">
    <property type="entry name" value="Ig_sub2"/>
</dbReference>
<dbReference type="PANTHER" id="PTHR44170">
    <property type="entry name" value="PROTEIN SIDEKICK"/>
    <property type="match status" value="1"/>
</dbReference>
<dbReference type="PROSITE" id="PS50835">
    <property type="entry name" value="IG_LIKE"/>
    <property type="match status" value="2"/>
</dbReference>
<evidence type="ECO:0000256" key="8">
    <source>
        <dbReference type="ARBA" id="ARBA00023319"/>
    </source>
</evidence>
<evidence type="ECO:0000256" key="4">
    <source>
        <dbReference type="ARBA" id="ARBA00022737"/>
    </source>
</evidence>
<evidence type="ECO:0000256" key="3">
    <source>
        <dbReference type="ARBA" id="ARBA00022729"/>
    </source>
</evidence>
<gene>
    <name evidence="10" type="ORF">CR201_G0005796</name>
</gene>
<evidence type="ECO:0000256" key="7">
    <source>
        <dbReference type="ARBA" id="ARBA00023180"/>
    </source>
</evidence>
<dbReference type="Pfam" id="PF13927">
    <property type="entry name" value="Ig_3"/>
    <property type="match status" value="1"/>
</dbReference>
<feature type="domain" description="Ig-like" evidence="9">
    <location>
        <begin position="59"/>
        <end position="137"/>
    </location>
</feature>
<dbReference type="PANTHER" id="PTHR44170:SF1">
    <property type="entry name" value="CELL ADHESION MOLECULE-RELATED_DOWN-REGULATED BY ONCOGENES"/>
    <property type="match status" value="1"/>
</dbReference>
<sequence length="242" mass="26227">NYLILPSGNLQILNVSLEDKGSYKCAAYNPVTHQLKVEPIGRKLLVSRPSSDDFHILHPTHSQALAVLSRSPVTLECVVSGVPAPQVYWLKDGQDIAPGSNWRRLYSHLATDSIDPADSGNYSCMAGNKSGDVKYVTYMVNVLEHASISKGLQDQITSLGATVHFTCDVRGNPAPNCTWFHNAQPIHPSARHLTAGNGLKISGVTVEDVGMYQCVADNGIGFMHSTGRLEIENGQEIYVGNV</sequence>
<dbReference type="Gene3D" id="2.60.40.10">
    <property type="entry name" value="Immunoglobulins"/>
    <property type="match status" value="3"/>
</dbReference>
<keyword evidence="5" id="KW-0472">Membrane</keyword>
<keyword evidence="6" id="KW-1015">Disulfide bond</keyword>
<dbReference type="GO" id="GO:0005886">
    <property type="term" value="C:plasma membrane"/>
    <property type="evidence" value="ECO:0007669"/>
    <property type="project" value="UniProtKB-SubCell"/>
</dbReference>
<feature type="domain" description="Ig-like" evidence="9">
    <location>
        <begin position="160"/>
        <end position="230"/>
    </location>
</feature>
<dbReference type="InterPro" id="IPR007110">
    <property type="entry name" value="Ig-like_dom"/>
</dbReference>
<dbReference type="SMART" id="SM00409">
    <property type="entry name" value="IG"/>
    <property type="match status" value="2"/>
</dbReference>
<dbReference type="InterPro" id="IPR036179">
    <property type="entry name" value="Ig-like_dom_sf"/>
</dbReference>
<dbReference type="SUPFAM" id="SSF48726">
    <property type="entry name" value="Immunoglobulin"/>
    <property type="match status" value="3"/>
</dbReference>
<dbReference type="CDD" id="cd00096">
    <property type="entry name" value="Ig"/>
    <property type="match status" value="1"/>
</dbReference>
<evidence type="ECO:0000256" key="6">
    <source>
        <dbReference type="ARBA" id="ARBA00023157"/>
    </source>
</evidence>
<evidence type="ECO:0000256" key="1">
    <source>
        <dbReference type="ARBA" id="ARBA00004236"/>
    </source>
</evidence>
<dbReference type="Pfam" id="PF07679">
    <property type="entry name" value="I-set"/>
    <property type="match status" value="1"/>
</dbReference>
<evidence type="ECO:0000313" key="10">
    <source>
        <dbReference type="EMBL" id="PNJ75264.1"/>
    </source>
</evidence>
<name>A0A2J8WZR0_PONAB</name>
<keyword evidence="3" id="KW-0732">Signal</keyword>
<keyword evidence="8" id="KW-0393">Immunoglobulin domain</keyword>
<protein>
    <submittedName>
        <fullName evidence="10">CDON isoform 8</fullName>
    </submittedName>
</protein>
<dbReference type="InterPro" id="IPR013783">
    <property type="entry name" value="Ig-like_fold"/>
</dbReference>
<comment type="caution">
    <text evidence="10">The sequence shown here is derived from an EMBL/GenBank/DDBJ whole genome shotgun (WGS) entry which is preliminary data.</text>
</comment>
<dbReference type="EMBL" id="NDHI03003374">
    <property type="protein sequence ID" value="PNJ75264.1"/>
    <property type="molecule type" value="Genomic_DNA"/>
</dbReference>
<organism evidence="10">
    <name type="scientific">Pongo abelii</name>
    <name type="common">Sumatran orangutan</name>
    <name type="synonym">Pongo pygmaeus abelii</name>
    <dbReference type="NCBI Taxonomy" id="9601"/>
    <lineage>
        <taxon>Eukaryota</taxon>
        <taxon>Metazoa</taxon>
        <taxon>Chordata</taxon>
        <taxon>Craniata</taxon>
        <taxon>Vertebrata</taxon>
        <taxon>Euteleostomi</taxon>
        <taxon>Mammalia</taxon>
        <taxon>Eutheria</taxon>
        <taxon>Euarchontoglires</taxon>
        <taxon>Primates</taxon>
        <taxon>Haplorrhini</taxon>
        <taxon>Catarrhini</taxon>
        <taxon>Hominidae</taxon>
        <taxon>Pongo</taxon>
    </lineage>
</organism>
<dbReference type="SMART" id="SM00408">
    <property type="entry name" value="IGc2"/>
    <property type="match status" value="2"/>
</dbReference>
<keyword evidence="2" id="KW-1003">Cell membrane</keyword>
<evidence type="ECO:0000256" key="5">
    <source>
        <dbReference type="ARBA" id="ARBA00023136"/>
    </source>
</evidence>
<proteinExistence type="predicted"/>
<keyword evidence="4" id="KW-0677">Repeat</keyword>
<dbReference type="GO" id="GO:0007399">
    <property type="term" value="P:nervous system development"/>
    <property type="evidence" value="ECO:0007669"/>
    <property type="project" value="TreeGrafter"/>
</dbReference>
<feature type="non-terminal residue" evidence="10">
    <location>
        <position position="1"/>
    </location>
</feature>
<keyword evidence="7" id="KW-0325">Glycoprotein</keyword>
<evidence type="ECO:0000259" key="9">
    <source>
        <dbReference type="PROSITE" id="PS50835"/>
    </source>
</evidence>
<dbReference type="GO" id="GO:0098609">
    <property type="term" value="P:cell-cell adhesion"/>
    <property type="evidence" value="ECO:0007669"/>
    <property type="project" value="TreeGrafter"/>
</dbReference>
<dbReference type="FunFam" id="2.60.40.10:FF:000273">
    <property type="entry name" value="contactin-3 isoform X1"/>
    <property type="match status" value="1"/>
</dbReference>
<accession>A0A2J8WZR0</accession>
<evidence type="ECO:0000256" key="2">
    <source>
        <dbReference type="ARBA" id="ARBA00022475"/>
    </source>
</evidence>
<reference evidence="10" key="1">
    <citation type="submission" date="2017-12" db="EMBL/GenBank/DDBJ databases">
        <title>High-resolution comparative analysis of great ape genomes.</title>
        <authorList>
            <person name="Pollen A."/>
            <person name="Hastie A."/>
            <person name="Hormozdiari F."/>
            <person name="Dougherty M."/>
            <person name="Liu R."/>
            <person name="Chaisson M."/>
            <person name="Hoppe E."/>
            <person name="Hill C."/>
            <person name="Pang A."/>
            <person name="Hillier L."/>
            <person name="Baker C."/>
            <person name="Armstrong J."/>
            <person name="Shendure J."/>
            <person name="Paten B."/>
            <person name="Wilson R."/>
            <person name="Chao H."/>
            <person name="Schneider V."/>
            <person name="Ventura M."/>
            <person name="Kronenberg Z."/>
            <person name="Murali S."/>
            <person name="Gordon D."/>
            <person name="Cantsilieris S."/>
            <person name="Munson K."/>
            <person name="Nelson B."/>
            <person name="Raja A."/>
            <person name="Underwood J."/>
            <person name="Diekhans M."/>
            <person name="Fiddes I."/>
            <person name="Haussler D."/>
            <person name="Eichler E."/>
        </authorList>
    </citation>
    <scope>NUCLEOTIDE SEQUENCE [LARGE SCALE GENOMIC DNA]</scope>
    <source>
        <strain evidence="10">Susie</strain>
    </source>
</reference>
<dbReference type="FunFam" id="2.60.40.10:FF:001305">
    <property type="entry name" value="Cell adhesion molecule-related/down-regulated by oncogenes"/>
    <property type="match status" value="1"/>
</dbReference>
<comment type="subcellular location">
    <subcellularLocation>
        <location evidence="1">Cell membrane</location>
    </subcellularLocation>
</comment>
<dbReference type="InterPro" id="IPR013098">
    <property type="entry name" value="Ig_I-set"/>
</dbReference>
<dbReference type="AlphaFoldDB" id="A0A2J8WZR0"/>
<dbReference type="InterPro" id="IPR003599">
    <property type="entry name" value="Ig_sub"/>
</dbReference>